<evidence type="ECO:0000313" key="2">
    <source>
        <dbReference type="Proteomes" id="UP000246569"/>
    </source>
</evidence>
<dbReference type="RefSeq" id="WP_146213231.1">
    <property type="nucleotide sequence ID" value="NZ_QGTJ01000002.1"/>
</dbReference>
<protein>
    <submittedName>
        <fullName evidence="1">Uncharacterized protein</fullName>
    </submittedName>
</protein>
<organism evidence="1 2">
    <name type="scientific">Plasticicumulans acidivorans</name>
    <dbReference type="NCBI Taxonomy" id="886464"/>
    <lineage>
        <taxon>Bacteria</taxon>
        <taxon>Pseudomonadati</taxon>
        <taxon>Pseudomonadota</taxon>
        <taxon>Gammaproteobacteria</taxon>
        <taxon>Candidatus Competibacteraceae</taxon>
        <taxon>Plasticicumulans</taxon>
    </lineage>
</organism>
<sequence>MVTFDSPFERCPVCHNYVLLDSTQQECACEHGCAKNQICPLGRFFSGQQYKDGAVTSQSTAGLPMQAAMKKSGSTSLYRVA</sequence>
<name>A0A317MYH3_9GAMM</name>
<proteinExistence type="predicted"/>
<evidence type="ECO:0000313" key="1">
    <source>
        <dbReference type="EMBL" id="PWV64683.1"/>
    </source>
</evidence>
<reference evidence="1 2" key="1">
    <citation type="submission" date="2018-05" db="EMBL/GenBank/DDBJ databases">
        <title>Genomic Encyclopedia of Type Strains, Phase IV (KMG-IV): sequencing the most valuable type-strain genomes for metagenomic binning, comparative biology and taxonomic classification.</title>
        <authorList>
            <person name="Goeker M."/>
        </authorList>
    </citation>
    <scope>NUCLEOTIDE SEQUENCE [LARGE SCALE GENOMIC DNA]</scope>
    <source>
        <strain evidence="1 2">DSM 23606</strain>
    </source>
</reference>
<accession>A0A317MYH3</accession>
<keyword evidence="2" id="KW-1185">Reference proteome</keyword>
<gene>
    <name evidence="1" type="ORF">C7443_102335</name>
</gene>
<dbReference type="EMBL" id="QGTJ01000002">
    <property type="protein sequence ID" value="PWV64683.1"/>
    <property type="molecule type" value="Genomic_DNA"/>
</dbReference>
<dbReference type="AlphaFoldDB" id="A0A317MYH3"/>
<comment type="caution">
    <text evidence="1">The sequence shown here is derived from an EMBL/GenBank/DDBJ whole genome shotgun (WGS) entry which is preliminary data.</text>
</comment>
<dbReference type="Proteomes" id="UP000246569">
    <property type="component" value="Unassembled WGS sequence"/>
</dbReference>